<dbReference type="InterPro" id="IPR029063">
    <property type="entry name" value="SAM-dependent_MTases_sf"/>
</dbReference>
<dbReference type="InterPro" id="IPR019012">
    <property type="entry name" value="RNA_cap_Gua-N2-MeTrfase"/>
</dbReference>
<name>A0A2R5GDY1_9STRA</name>
<feature type="compositionally biased region" description="Low complexity" evidence="8">
    <location>
        <begin position="18"/>
        <end position="53"/>
    </location>
</feature>
<evidence type="ECO:0000256" key="2">
    <source>
        <dbReference type="ARBA" id="ARBA00025783"/>
    </source>
</evidence>
<dbReference type="SUPFAM" id="SSF53335">
    <property type="entry name" value="S-adenosyl-L-methionine-dependent methyltransferases"/>
    <property type="match status" value="1"/>
</dbReference>
<dbReference type="InParanoid" id="A0A2R5GDY1"/>
<dbReference type="PANTHER" id="PTHR14741:SF32">
    <property type="entry name" value="TRIMETHYLGUANOSINE SYNTHASE"/>
    <property type="match status" value="1"/>
</dbReference>
<dbReference type="Pfam" id="PF09445">
    <property type="entry name" value="Methyltransf_15"/>
    <property type="match status" value="1"/>
</dbReference>
<evidence type="ECO:0000256" key="7">
    <source>
        <dbReference type="ARBA" id="ARBA00049790"/>
    </source>
</evidence>
<accession>A0A2R5GDY1</accession>
<sequence>MQRGATSGPPRPPPGFGPPTTASASAEAPGIGSQAAAAAAAGTTATSATSSTSVPATAAAQSGFSNAESIVDASGGVLVRGRSVFDTPGGDTSSTTPSRRPPPGFTERPLLASDGTAGYGGGEFNTTVLNRTLAAKAQKHKWNRLWGYLSPDYMSAIQMDEVATFSVTGMKIAETISQALRSLDGITEDSIITDATACVGGNAISFLRYFRVVNAIELDEARCGMLKHNLDLCLEHERLTTLSGHRFIKMGGEKDDAAEARAADRPPEELPPIIGKLNIYKGDCLQVCPQIRQDLLFLDPPWGGKQYHKRDKVVLFISKRPLAEICKTLGKTTQYLAIKVPFNADLTDLEQDSSCKFVKEVKLERMKLLVLEFANALSSDQLNFFYSFTPSQSGSA</sequence>
<dbReference type="EMBL" id="BEYU01000053">
    <property type="protein sequence ID" value="GBG29147.1"/>
    <property type="molecule type" value="Genomic_DNA"/>
</dbReference>
<dbReference type="OrthoDB" id="194443at2759"/>
<dbReference type="AlphaFoldDB" id="A0A2R5GDY1"/>
<keyword evidence="10" id="KW-1185">Reference proteome</keyword>
<dbReference type="GO" id="GO:0071164">
    <property type="term" value="F:RNA cap trimethylguanosine synthase activity"/>
    <property type="evidence" value="ECO:0007669"/>
    <property type="project" value="TreeGrafter"/>
</dbReference>
<comment type="similarity">
    <text evidence="2">Belongs to the methyltransferase superfamily. Trimethylguanosine synthase family.</text>
</comment>
<evidence type="ECO:0000256" key="1">
    <source>
        <dbReference type="ARBA" id="ARBA00018517"/>
    </source>
</evidence>
<evidence type="ECO:0000313" key="10">
    <source>
        <dbReference type="Proteomes" id="UP000241890"/>
    </source>
</evidence>
<feature type="region of interest" description="Disordered" evidence="8">
    <location>
        <begin position="1"/>
        <end position="53"/>
    </location>
</feature>
<evidence type="ECO:0000256" key="8">
    <source>
        <dbReference type="SAM" id="MobiDB-lite"/>
    </source>
</evidence>
<evidence type="ECO:0000256" key="5">
    <source>
        <dbReference type="ARBA" id="ARBA00048763"/>
    </source>
</evidence>
<protein>
    <recommendedName>
        <fullName evidence="1">Trimethylguanosine synthase</fullName>
    </recommendedName>
    <alternativeName>
        <fullName evidence="7">Cap-specific guanine-N(2) methyltransferase</fullName>
    </alternativeName>
</protein>
<comment type="catalytic activity">
    <reaction evidence="4">
        <text>a 5'-end (N(7)-methyl 5'-triphosphoguanosine)-ribonucleoside in snoRNA + S-adenosyl-L-methionine = a 5'-end (N(2),N(7)-dimethyl 5'-triphosphoguanosine)-ribonucleoside in snoRNA + S-adenosyl-L-homocysteine + H(+)</text>
        <dbReference type="Rhea" id="RHEA:78475"/>
        <dbReference type="Rhea" id="RHEA-COMP:19086"/>
        <dbReference type="Rhea" id="RHEA-COMP:19088"/>
        <dbReference type="ChEBI" id="CHEBI:15378"/>
        <dbReference type="ChEBI" id="CHEBI:57856"/>
        <dbReference type="ChEBI" id="CHEBI:59789"/>
        <dbReference type="ChEBI" id="CHEBI:156461"/>
        <dbReference type="ChEBI" id="CHEBI:172880"/>
    </reaction>
    <physiologicalReaction direction="left-to-right" evidence="4">
        <dbReference type="Rhea" id="RHEA:78476"/>
    </physiologicalReaction>
</comment>
<comment type="catalytic activity">
    <reaction evidence="5">
        <text>a 5'-end (N(2),N(7)-dimethyl 5'-triphosphoguanosine)-ribonucleoside in snRNA + S-adenosyl-L-methionine = a 5'-end (N(2),N(2),N(7)-trimethyl 5'-triphosphoguanosine)-ribonucleoside in snRNA + S-adenosyl-L-homocysteine + H(+)</text>
        <dbReference type="Rhea" id="RHEA:78479"/>
        <dbReference type="Rhea" id="RHEA-COMP:19087"/>
        <dbReference type="Rhea" id="RHEA-COMP:19089"/>
        <dbReference type="ChEBI" id="CHEBI:15378"/>
        <dbReference type="ChEBI" id="CHEBI:57856"/>
        <dbReference type="ChEBI" id="CHEBI:59789"/>
        <dbReference type="ChEBI" id="CHEBI:167623"/>
        <dbReference type="ChEBI" id="CHEBI:172880"/>
    </reaction>
    <physiologicalReaction direction="left-to-right" evidence="5">
        <dbReference type="Rhea" id="RHEA:78480"/>
    </physiologicalReaction>
</comment>
<feature type="compositionally biased region" description="Low complexity" evidence="8">
    <location>
        <begin position="85"/>
        <end position="98"/>
    </location>
</feature>
<gene>
    <name evidence="9" type="ORF">FCC1311_053702</name>
</gene>
<dbReference type="PANTHER" id="PTHR14741">
    <property type="entry name" value="S-ADENOSYLMETHIONINE-DEPENDENT METHYLTRANSFERASE RELATED"/>
    <property type="match status" value="1"/>
</dbReference>
<dbReference type="Proteomes" id="UP000241890">
    <property type="component" value="Unassembled WGS sequence"/>
</dbReference>
<evidence type="ECO:0000256" key="3">
    <source>
        <dbReference type="ARBA" id="ARBA00047418"/>
    </source>
</evidence>
<dbReference type="Gene3D" id="3.40.50.150">
    <property type="entry name" value="Vaccinia Virus protein VP39"/>
    <property type="match status" value="1"/>
</dbReference>
<comment type="caution">
    <text evidence="9">The sequence shown here is derived from an EMBL/GenBank/DDBJ whole genome shotgun (WGS) entry which is preliminary data.</text>
</comment>
<evidence type="ECO:0000313" key="9">
    <source>
        <dbReference type="EMBL" id="GBG29147.1"/>
    </source>
</evidence>
<evidence type="ECO:0000256" key="6">
    <source>
        <dbReference type="ARBA" id="ARBA00049075"/>
    </source>
</evidence>
<proteinExistence type="inferred from homology"/>
<comment type="catalytic activity">
    <reaction evidence="3">
        <text>a 5'-end (N(2),N(7)-dimethyl 5'-triphosphoguanosine)-ribonucleoside in snoRNA + S-adenosyl-L-methionine = a 5'-end (N(2),N(2),N(7)-trimethyl 5'-triphosphoguanosine)-ribonucleoside in snoRNA + S-adenosyl-L-homocysteine + H(+)</text>
        <dbReference type="Rhea" id="RHEA:78507"/>
        <dbReference type="Rhea" id="RHEA-COMP:19088"/>
        <dbReference type="Rhea" id="RHEA-COMP:19090"/>
        <dbReference type="ChEBI" id="CHEBI:15378"/>
        <dbReference type="ChEBI" id="CHEBI:57856"/>
        <dbReference type="ChEBI" id="CHEBI:59789"/>
        <dbReference type="ChEBI" id="CHEBI:167623"/>
        <dbReference type="ChEBI" id="CHEBI:172880"/>
    </reaction>
    <physiologicalReaction direction="left-to-right" evidence="3">
        <dbReference type="Rhea" id="RHEA:78508"/>
    </physiologicalReaction>
</comment>
<feature type="region of interest" description="Disordered" evidence="8">
    <location>
        <begin position="81"/>
        <end position="112"/>
    </location>
</feature>
<organism evidence="9 10">
    <name type="scientific">Hondaea fermentalgiana</name>
    <dbReference type="NCBI Taxonomy" id="2315210"/>
    <lineage>
        <taxon>Eukaryota</taxon>
        <taxon>Sar</taxon>
        <taxon>Stramenopiles</taxon>
        <taxon>Bigyra</taxon>
        <taxon>Labyrinthulomycetes</taxon>
        <taxon>Thraustochytrida</taxon>
        <taxon>Thraustochytriidae</taxon>
        <taxon>Hondaea</taxon>
    </lineage>
</organism>
<reference evidence="9 10" key="1">
    <citation type="submission" date="2017-12" db="EMBL/GenBank/DDBJ databases">
        <title>Sequencing, de novo assembly and annotation of complete genome of a new Thraustochytrid species, strain FCC1311.</title>
        <authorList>
            <person name="Sedici K."/>
            <person name="Godart F."/>
            <person name="Aiese Cigliano R."/>
            <person name="Sanseverino W."/>
            <person name="Barakat M."/>
            <person name="Ortet P."/>
            <person name="Marechal E."/>
            <person name="Cagnac O."/>
            <person name="Amato A."/>
        </authorList>
    </citation>
    <scope>NUCLEOTIDE SEQUENCE [LARGE SCALE GENOMIC DNA]</scope>
</reference>
<comment type="catalytic activity">
    <reaction evidence="6">
        <text>a 5'-end (N(7)-methyl 5'-triphosphoguanosine)-ribonucleoside in snRNA + S-adenosyl-L-methionine = a 5'-end (N(2),N(7)-dimethyl 5'-triphosphoguanosine)-ribonucleoside in snRNA + S-adenosyl-L-homocysteine + H(+)</text>
        <dbReference type="Rhea" id="RHEA:78471"/>
        <dbReference type="Rhea" id="RHEA-COMP:19085"/>
        <dbReference type="Rhea" id="RHEA-COMP:19087"/>
        <dbReference type="ChEBI" id="CHEBI:15378"/>
        <dbReference type="ChEBI" id="CHEBI:57856"/>
        <dbReference type="ChEBI" id="CHEBI:59789"/>
        <dbReference type="ChEBI" id="CHEBI:156461"/>
        <dbReference type="ChEBI" id="CHEBI:172880"/>
    </reaction>
    <physiologicalReaction direction="left-to-right" evidence="6">
        <dbReference type="Rhea" id="RHEA:78472"/>
    </physiologicalReaction>
</comment>
<dbReference type="GO" id="GO:0005634">
    <property type="term" value="C:nucleus"/>
    <property type="evidence" value="ECO:0007669"/>
    <property type="project" value="TreeGrafter"/>
</dbReference>
<evidence type="ECO:0000256" key="4">
    <source>
        <dbReference type="ARBA" id="ARBA00048740"/>
    </source>
</evidence>